<dbReference type="AlphaFoldDB" id="A0A9X7UC25"/>
<reference evidence="1 2" key="1">
    <citation type="submission" date="2020-07" db="EMBL/GenBank/DDBJ databases">
        <title>Whole genome sequence of Sphingobium yanoikuyae A3.</title>
        <authorList>
            <person name="Han S.-S."/>
        </authorList>
    </citation>
    <scope>NUCLEOTIDE SEQUENCE [LARGE SCALE GENOMIC DNA]</scope>
    <source>
        <strain evidence="1 2">A3</strain>
    </source>
</reference>
<proteinExistence type="predicted"/>
<evidence type="ECO:0000313" key="1">
    <source>
        <dbReference type="EMBL" id="QNG43650.1"/>
    </source>
</evidence>
<gene>
    <name evidence="1" type="ORF">H3V42_17045</name>
</gene>
<accession>A0A9X7UC25</accession>
<dbReference type="EMBL" id="CP060122">
    <property type="protein sequence ID" value="QNG43650.1"/>
    <property type="molecule type" value="Genomic_DNA"/>
</dbReference>
<protein>
    <submittedName>
        <fullName evidence="1">Uncharacterized protein</fullName>
    </submittedName>
</protein>
<name>A0A9X7UC25_SPHYA</name>
<organism evidence="1 2">
    <name type="scientific">Sphingobium yanoikuyae</name>
    <name type="common">Sphingomonas yanoikuyae</name>
    <dbReference type="NCBI Taxonomy" id="13690"/>
    <lineage>
        <taxon>Bacteria</taxon>
        <taxon>Pseudomonadati</taxon>
        <taxon>Pseudomonadota</taxon>
        <taxon>Alphaproteobacteria</taxon>
        <taxon>Sphingomonadales</taxon>
        <taxon>Sphingomonadaceae</taxon>
        <taxon>Sphingobium</taxon>
    </lineage>
</organism>
<evidence type="ECO:0000313" key="2">
    <source>
        <dbReference type="Proteomes" id="UP000515377"/>
    </source>
</evidence>
<dbReference type="Proteomes" id="UP000515377">
    <property type="component" value="Chromosome"/>
</dbReference>
<sequence length="109" mass="11671">MNDLAPLMTDTIGAWVKPYKRTATGMPIKGDVITYSAHITYAPDMRRSQVPGASSTVLTAPAATVWLVDHPGIVAVGDIFTLPDGSDLKAARTERRSNGINTITKVFLS</sequence>